<sequence>MGPSSTTSVFPLRQPPLQLRQNMLHLPLPQQGVPLVPSLQNPSTGLQASTESGTIDSAMSEIATNINAILVDIVVYLCKIFNKKTWVRQFTNKFFVTSEPRLNHELYRLTNN</sequence>
<name>A0A164VXT8_9CRUS</name>
<accession>A0A164VXT8</accession>
<protein>
    <submittedName>
        <fullName evidence="1">Uncharacterized protein</fullName>
    </submittedName>
</protein>
<organism evidence="1 2">
    <name type="scientific">Daphnia magna</name>
    <dbReference type="NCBI Taxonomy" id="35525"/>
    <lineage>
        <taxon>Eukaryota</taxon>
        <taxon>Metazoa</taxon>
        <taxon>Ecdysozoa</taxon>
        <taxon>Arthropoda</taxon>
        <taxon>Crustacea</taxon>
        <taxon>Branchiopoda</taxon>
        <taxon>Diplostraca</taxon>
        <taxon>Cladocera</taxon>
        <taxon>Anomopoda</taxon>
        <taxon>Daphniidae</taxon>
        <taxon>Daphnia</taxon>
    </lineage>
</organism>
<evidence type="ECO:0000313" key="1">
    <source>
        <dbReference type="EMBL" id="KZS12766.1"/>
    </source>
</evidence>
<proteinExistence type="predicted"/>
<keyword evidence="2" id="KW-1185">Reference proteome</keyword>
<dbReference type="Proteomes" id="UP000076858">
    <property type="component" value="Unassembled WGS sequence"/>
</dbReference>
<gene>
    <name evidence="1" type="ORF">APZ42_022036</name>
</gene>
<comment type="caution">
    <text evidence="1">The sequence shown here is derived from an EMBL/GenBank/DDBJ whole genome shotgun (WGS) entry which is preliminary data.</text>
</comment>
<dbReference type="EMBL" id="LRGB01001348">
    <property type="protein sequence ID" value="KZS12766.1"/>
    <property type="molecule type" value="Genomic_DNA"/>
</dbReference>
<reference evidence="1 2" key="1">
    <citation type="submission" date="2016-03" db="EMBL/GenBank/DDBJ databases">
        <title>EvidentialGene: Evidence-directed Construction of Genes on Genomes.</title>
        <authorList>
            <person name="Gilbert D.G."/>
            <person name="Choi J.-H."/>
            <person name="Mockaitis K."/>
            <person name="Colbourne J."/>
            <person name="Pfrender M."/>
        </authorList>
    </citation>
    <scope>NUCLEOTIDE SEQUENCE [LARGE SCALE GENOMIC DNA]</scope>
    <source>
        <strain evidence="1 2">Xinb3</strain>
        <tissue evidence="1">Complete organism</tissue>
    </source>
</reference>
<evidence type="ECO:0000313" key="2">
    <source>
        <dbReference type="Proteomes" id="UP000076858"/>
    </source>
</evidence>
<dbReference type="AlphaFoldDB" id="A0A164VXT8"/>